<keyword evidence="2" id="KW-1185">Reference proteome</keyword>
<dbReference type="Proteomes" id="UP001297272">
    <property type="component" value="Unassembled WGS sequence"/>
</dbReference>
<gene>
    <name evidence="1" type="ORF">JYU29_05740</name>
</gene>
<evidence type="ECO:0000313" key="1">
    <source>
        <dbReference type="EMBL" id="MBS9720188.1"/>
    </source>
</evidence>
<evidence type="ECO:0000313" key="2">
    <source>
        <dbReference type="Proteomes" id="UP001297272"/>
    </source>
</evidence>
<evidence type="ECO:0008006" key="3">
    <source>
        <dbReference type="Google" id="ProtNLM"/>
    </source>
</evidence>
<dbReference type="RefSeq" id="WP_213983743.1">
    <property type="nucleotide sequence ID" value="NZ_JAFMNX010000001.1"/>
</dbReference>
<accession>A0ABS5RT01</accession>
<dbReference type="EMBL" id="JAFMNX010000001">
    <property type="protein sequence ID" value="MBS9720188.1"/>
    <property type="molecule type" value="Genomic_DNA"/>
</dbReference>
<proteinExistence type="predicted"/>
<name>A0ABS5RT01_9HYPH</name>
<protein>
    <recommendedName>
        <fullName evidence="3">Terminase small subunit</fullName>
    </recommendedName>
</protein>
<sequence>MNEEWISITEAAARLSGAGDSVDRSTLSRYIAQHGEALETRREGKSNLVEYGALAAHRGENIRIRSTPSAVQRGTIAAPTRRFVGTQSDGAARKMLADAEMREMDLAKRRGELTPTSEVDQGGRDAIALMQSAFDRAVESEAAGLSVKYGWDERIARLALKGFARAGIEAFNREMRDMLDRRNRARAAGDDPAAAEALQ</sequence>
<comment type="caution">
    <text evidence="1">The sequence shown here is derived from an EMBL/GenBank/DDBJ whole genome shotgun (WGS) entry which is preliminary data.</text>
</comment>
<organism evidence="1 2">
    <name type="scientific">Tianweitania aestuarii</name>
    <dbReference type="NCBI Taxonomy" id="2814886"/>
    <lineage>
        <taxon>Bacteria</taxon>
        <taxon>Pseudomonadati</taxon>
        <taxon>Pseudomonadota</taxon>
        <taxon>Alphaproteobacteria</taxon>
        <taxon>Hyphomicrobiales</taxon>
        <taxon>Phyllobacteriaceae</taxon>
        <taxon>Tianweitania</taxon>
    </lineage>
</organism>
<reference evidence="1 2" key="1">
    <citation type="submission" date="2021-03" db="EMBL/GenBank/DDBJ databases">
        <title>Tianweitania aestuarii sp. nov., isolated from a tidal flat.</title>
        <authorList>
            <person name="Park S."/>
            <person name="Yoon J.-H."/>
        </authorList>
    </citation>
    <scope>NUCLEOTIDE SEQUENCE [LARGE SCALE GENOMIC DNA]</scope>
    <source>
        <strain evidence="1 2">BSSL-BM11</strain>
    </source>
</reference>